<evidence type="ECO:0000313" key="1">
    <source>
        <dbReference type="EMBL" id="KKK88794.1"/>
    </source>
</evidence>
<dbReference type="EMBL" id="LAZR01049798">
    <property type="protein sequence ID" value="KKK88794.1"/>
    <property type="molecule type" value="Genomic_DNA"/>
</dbReference>
<protein>
    <submittedName>
        <fullName evidence="1">Uncharacterized protein</fullName>
    </submittedName>
</protein>
<reference evidence="1" key="1">
    <citation type="journal article" date="2015" name="Nature">
        <title>Complex archaea that bridge the gap between prokaryotes and eukaryotes.</title>
        <authorList>
            <person name="Spang A."/>
            <person name="Saw J.H."/>
            <person name="Jorgensen S.L."/>
            <person name="Zaremba-Niedzwiedzka K."/>
            <person name="Martijn J."/>
            <person name="Lind A.E."/>
            <person name="van Eijk R."/>
            <person name="Schleper C."/>
            <person name="Guy L."/>
            <person name="Ettema T.J."/>
        </authorList>
    </citation>
    <scope>NUCLEOTIDE SEQUENCE</scope>
</reference>
<accession>A0A0F9BDU1</accession>
<dbReference type="AlphaFoldDB" id="A0A0F9BDU1"/>
<name>A0A0F9BDU1_9ZZZZ</name>
<gene>
    <name evidence="1" type="ORF">LCGC14_2739570</name>
</gene>
<sequence length="255" mass="30332">MRIIAMKKDYYDCVQAHGQDQTLIYVRTPEEVQLKQKEWTFPSLYSSWWFVFMEITQHIVGFCGKIYPALEMHGYVRNTPISKVCFTIEEVDAFVGEYADRSQKDSYYGKSGRRWWRGYGKRRSEFAKFFEHCEKKRESYAEMFQEKHCPIFVATISNRNSKIIYNALLRPYDFVRIFDPYSAFQEIFMFMSSMAMPEKEMPVVSNELKIQKRGFDKWSFSKEPGNSFYSFWIFHICKLNNSITSCCALFNLTLG</sequence>
<comment type="caution">
    <text evidence="1">The sequence shown here is derived from an EMBL/GenBank/DDBJ whole genome shotgun (WGS) entry which is preliminary data.</text>
</comment>
<proteinExistence type="predicted"/>
<organism evidence="1">
    <name type="scientific">marine sediment metagenome</name>
    <dbReference type="NCBI Taxonomy" id="412755"/>
    <lineage>
        <taxon>unclassified sequences</taxon>
        <taxon>metagenomes</taxon>
        <taxon>ecological metagenomes</taxon>
    </lineage>
</organism>